<evidence type="ECO:0000256" key="1">
    <source>
        <dbReference type="ARBA" id="ARBA00010641"/>
    </source>
</evidence>
<evidence type="ECO:0000256" key="4">
    <source>
        <dbReference type="ARBA" id="ARBA00023125"/>
    </source>
</evidence>
<feature type="domain" description="RNA polymerase sigma-70 region 4" evidence="6">
    <location>
        <begin position="136"/>
        <end position="185"/>
    </location>
</feature>
<dbReference type="InterPro" id="IPR036388">
    <property type="entry name" value="WH-like_DNA-bd_sf"/>
</dbReference>
<dbReference type="RefSeq" id="WP_215239388.1">
    <property type="nucleotide sequence ID" value="NZ_CAJRAF010000002.1"/>
</dbReference>
<dbReference type="InterPro" id="IPR013325">
    <property type="entry name" value="RNA_pol_sigma_r2"/>
</dbReference>
<dbReference type="SUPFAM" id="SSF88946">
    <property type="entry name" value="Sigma2 domain of RNA polymerase sigma factors"/>
    <property type="match status" value="1"/>
</dbReference>
<dbReference type="InterPro" id="IPR039425">
    <property type="entry name" value="RNA_pol_sigma-70-like"/>
</dbReference>
<evidence type="ECO:0000313" key="8">
    <source>
        <dbReference type="Proteomes" id="UP000680038"/>
    </source>
</evidence>
<sequence length="194" mass="22545">MNPNSTVCLPYSTEQLLYQGLRNQENDAVECLYRKVYPGFRNYVLKNSGSEMDAEDCFQEGLQSFYFNLQTGRFVLDKAKISTIVFDYCKKNWQTVLKSARFRLNTPLSDDQDPESDDSFLKDTIGNETIALVKKAFEKLTGNCREVIRMFYLEAKSLREIGMVLGISEDTAKNQRHKCMKKLKEIVSDFEQWH</sequence>
<protein>
    <recommendedName>
        <fullName evidence="6">RNA polymerase sigma-70 region 4 domain-containing protein</fullName>
    </recommendedName>
</protein>
<name>A0A916JDB7_9BACT</name>
<evidence type="ECO:0000259" key="6">
    <source>
        <dbReference type="Pfam" id="PF04545"/>
    </source>
</evidence>
<dbReference type="Pfam" id="PF04545">
    <property type="entry name" value="Sigma70_r4"/>
    <property type="match status" value="1"/>
</dbReference>
<proteinExistence type="inferred from homology"/>
<keyword evidence="3" id="KW-0731">Sigma factor</keyword>
<dbReference type="CDD" id="cd06171">
    <property type="entry name" value="Sigma70_r4"/>
    <property type="match status" value="1"/>
</dbReference>
<dbReference type="Gene3D" id="1.10.1740.10">
    <property type="match status" value="1"/>
</dbReference>
<dbReference type="PANTHER" id="PTHR43133">
    <property type="entry name" value="RNA POLYMERASE ECF-TYPE SIGMA FACTO"/>
    <property type="match status" value="1"/>
</dbReference>
<organism evidence="7 8">
    <name type="scientific">Dyadobacter helix</name>
    <dbReference type="NCBI Taxonomy" id="2822344"/>
    <lineage>
        <taxon>Bacteria</taxon>
        <taxon>Pseudomonadati</taxon>
        <taxon>Bacteroidota</taxon>
        <taxon>Cytophagia</taxon>
        <taxon>Cytophagales</taxon>
        <taxon>Spirosomataceae</taxon>
        <taxon>Dyadobacter</taxon>
    </lineage>
</organism>
<dbReference type="AlphaFoldDB" id="A0A916JDB7"/>
<comment type="similarity">
    <text evidence="1">Belongs to the sigma-70 factor family. ECF subfamily.</text>
</comment>
<accession>A0A916JDB7</accession>
<gene>
    <name evidence="7" type="ORF">DYBT9275_02821</name>
</gene>
<dbReference type="InterPro" id="IPR013324">
    <property type="entry name" value="RNA_pol_sigma_r3/r4-like"/>
</dbReference>
<dbReference type="SUPFAM" id="SSF88659">
    <property type="entry name" value="Sigma3 and sigma4 domains of RNA polymerase sigma factors"/>
    <property type="match status" value="1"/>
</dbReference>
<reference evidence="7" key="1">
    <citation type="submission" date="2021-04" db="EMBL/GenBank/DDBJ databases">
        <authorList>
            <person name="Rodrigo-Torres L."/>
            <person name="Arahal R. D."/>
            <person name="Lucena T."/>
        </authorList>
    </citation>
    <scope>NUCLEOTIDE SEQUENCE</scope>
    <source>
        <strain evidence="7">CECT 9275</strain>
    </source>
</reference>
<comment type="caution">
    <text evidence="7">The sequence shown here is derived from an EMBL/GenBank/DDBJ whole genome shotgun (WGS) entry which is preliminary data.</text>
</comment>
<dbReference type="NCBIfam" id="TIGR02937">
    <property type="entry name" value="sigma70-ECF"/>
    <property type="match status" value="1"/>
</dbReference>
<keyword evidence="2" id="KW-0805">Transcription regulation</keyword>
<keyword evidence="4" id="KW-0238">DNA-binding</keyword>
<dbReference type="EMBL" id="CAJRAF010000002">
    <property type="protein sequence ID" value="CAG5002151.1"/>
    <property type="molecule type" value="Genomic_DNA"/>
</dbReference>
<dbReference type="Proteomes" id="UP000680038">
    <property type="component" value="Unassembled WGS sequence"/>
</dbReference>
<evidence type="ECO:0000313" key="7">
    <source>
        <dbReference type="EMBL" id="CAG5002151.1"/>
    </source>
</evidence>
<dbReference type="PANTHER" id="PTHR43133:SF8">
    <property type="entry name" value="RNA POLYMERASE SIGMA FACTOR HI_1459-RELATED"/>
    <property type="match status" value="1"/>
</dbReference>
<evidence type="ECO:0000256" key="3">
    <source>
        <dbReference type="ARBA" id="ARBA00023082"/>
    </source>
</evidence>
<evidence type="ECO:0000256" key="2">
    <source>
        <dbReference type="ARBA" id="ARBA00023015"/>
    </source>
</evidence>
<dbReference type="GO" id="GO:0016987">
    <property type="term" value="F:sigma factor activity"/>
    <property type="evidence" value="ECO:0007669"/>
    <property type="project" value="UniProtKB-KW"/>
</dbReference>
<evidence type="ECO:0000256" key="5">
    <source>
        <dbReference type="ARBA" id="ARBA00023163"/>
    </source>
</evidence>
<dbReference type="GO" id="GO:0003677">
    <property type="term" value="F:DNA binding"/>
    <property type="evidence" value="ECO:0007669"/>
    <property type="project" value="UniProtKB-KW"/>
</dbReference>
<dbReference type="InterPro" id="IPR014284">
    <property type="entry name" value="RNA_pol_sigma-70_dom"/>
</dbReference>
<keyword evidence="5" id="KW-0804">Transcription</keyword>
<dbReference type="Gene3D" id="1.10.10.10">
    <property type="entry name" value="Winged helix-like DNA-binding domain superfamily/Winged helix DNA-binding domain"/>
    <property type="match status" value="1"/>
</dbReference>
<dbReference type="InterPro" id="IPR007630">
    <property type="entry name" value="RNA_pol_sigma70_r4"/>
</dbReference>
<dbReference type="GO" id="GO:0006352">
    <property type="term" value="P:DNA-templated transcription initiation"/>
    <property type="evidence" value="ECO:0007669"/>
    <property type="project" value="InterPro"/>
</dbReference>
<keyword evidence="8" id="KW-1185">Reference proteome</keyword>